<organism evidence="6 7">
    <name type="scientific">Funneliformis caledonium</name>
    <dbReference type="NCBI Taxonomy" id="1117310"/>
    <lineage>
        <taxon>Eukaryota</taxon>
        <taxon>Fungi</taxon>
        <taxon>Fungi incertae sedis</taxon>
        <taxon>Mucoromycota</taxon>
        <taxon>Glomeromycotina</taxon>
        <taxon>Glomeromycetes</taxon>
        <taxon>Glomerales</taxon>
        <taxon>Glomeraceae</taxon>
        <taxon>Funneliformis</taxon>
    </lineage>
</organism>
<dbReference type="Gene3D" id="1.20.1740.10">
    <property type="entry name" value="Amino acid/polyamine transporter I"/>
    <property type="match status" value="1"/>
</dbReference>
<dbReference type="GO" id="GO:0016020">
    <property type="term" value="C:membrane"/>
    <property type="evidence" value="ECO:0007669"/>
    <property type="project" value="UniProtKB-SubCell"/>
</dbReference>
<evidence type="ECO:0000256" key="5">
    <source>
        <dbReference type="SAM" id="Phobius"/>
    </source>
</evidence>
<keyword evidence="7" id="KW-1185">Reference proteome</keyword>
<reference evidence="6" key="1">
    <citation type="submission" date="2021-06" db="EMBL/GenBank/DDBJ databases">
        <authorList>
            <person name="Kallberg Y."/>
            <person name="Tangrot J."/>
            <person name="Rosling A."/>
        </authorList>
    </citation>
    <scope>NUCLEOTIDE SEQUENCE</scope>
    <source>
        <strain evidence="6">UK204</strain>
    </source>
</reference>
<feature type="transmembrane region" description="Helical" evidence="5">
    <location>
        <begin position="211"/>
        <end position="233"/>
    </location>
</feature>
<proteinExistence type="predicted"/>
<evidence type="ECO:0000256" key="4">
    <source>
        <dbReference type="ARBA" id="ARBA00023136"/>
    </source>
</evidence>
<keyword evidence="3 5" id="KW-1133">Transmembrane helix</keyword>
<evidence type="ECO:0000313" key="6">
    <source>
        <dbReference type="EMBL" id="CAG8688711.1"/>
    </source>
</evidence>
<dbReference type="GO" id="GO:0015179">
    <property type="term" value="F:L-amino acid transmembrane transporter activity"/>
    <property type="evidence" value="ECO:0007669"/>
    <property type="project" value="TreeGrafter"/>
</dbReference>
<keyword evidence="4 5" id="KW-0472">Membrane</keyword>
<accession>A0A9N9ESV9</accession>
<comment type="caution">
    <text evidence="6">The sequence shown here is derived from an EMBL/GenBank/DDBJ whole genome shotgun (WGS) entry which is preliminary data.</text>
</comment>
<feature type="transmembrane region" description="Helical" evidence="5">
    <location>
        <begin position="260"/>
        <end position="281"/>
    </location>
</feature>
<name>A0A9N9ESV9_9GLOM</name>
<keyword evidence="2 5" id="KW-0812">Transmembrane</keyword>
<dbReference type="Proteomes" id="UP000789570">
    <property type="component" value="Unassembled WGS sequence"/>
</dbReference>
<gene>
    <name evidence="6" type="ORF">FCALED_LOCUS12839</name>
</gene>
<dbReference type="PANTHER" id="PTHR11785:SF353">
    <property type="entry name" value="METHIONINE TRANSPORTER (EUROFUNG)"/>
    <property type="match status" value="1"/>
</dbReference>
<dbReference type="EMBL" id="CAJVPQ010006736">
    <property type="protein sequence ID" value="CAG8688711.1"/>
    <property type="molecule type" value="Genomic_DNA"/>
</dbReference>
<sequence>MFFVDSLSEFKNVEKELFFSNSISVVIVTLLYLLVNIAFISVISGETLNDGKINQTIAATFFSQLFGGNEKIVRIFTFLIVLSIISSAATNVWSGSRVIVTTARSNFFPIYSEQLKIWHEYFNTSINALILQFIWNSFIILIVGSSFTITNFELFSSFSMYSYWIFYVATGIGLFVIQHREHRELRDNVHEHDQENNSISSDGSETKLFEVPLFITVIFILAGLYILIFSFVINVKCPESIASESIECSKYLTTQRVQQIAPFFISYGSLFIALMSWYYWWKST</sequence>
<comment type="subcellular location">
    <subcellularLocation>
        <location evidence="1">Membrane</location>
        <topology evidence="1">Multi-pass membrane protein</topology>
    </subcellularLocation>
</comment>
<dbReference type="OrthoDB" id="2449157at2759"/>
<evidence type="ECO:0000256" key="1">
    <source>
        <dbReference type="ARBA" id="ARBA00004141"/>
    </source>
</evidence>
<evidence type="ECO:0000256" key="2">
    <source>
        <dbReference type="ARBA" id="ARBA00022692"/>
    </source>
</evidence>
<feature type="transmembrane region" description="Helical" evidence="5">
    <location>
        <begin position="161"/>
        <end position="177"/>
    </location>
</feature>
<evidence type="ECO:0000313" key="7">
    <source>
        <dbReference type="Proteomes" id="UP000789570"/>
    </source>
</evidence>
<dbReference type="InterPro" id="IPR002293">
    <property type="entry name" value="AA/rel_permease1"/>
</dbReference>
<dbReference type="AlphaFoldDB" id="A0A9N9ESV9"/>
<feature type="transmembrane region" description="Helical" evidence="5">
    <location>
        <begin position="126"/>
        <end position="149"/>
    </location>
</feature>
<evidence type="ECO:0000256" key="3">
    <source>
        <dbReference type="ARBA" id="ARBA00022989"/>
    </source>
</evidence>
<dbReference type="InterPro" id="IPR050598">
    <property type="entry name" value="AminoAcid_Transporter"/>
</dbReference>
<feature type="transmembrane region" description="Helical" evidence="5">
    <location>
        <begin position="21"/>
        <end position="43"/>
    </location>
</feature>
<feature type="transmembrane region" description="Helical" evidence="5">
    <location>
        <begin position="72"/>
        <end position="94"/>
    </location>
</feature>
<protein>
    <submittedName>
        <fullName evidence="6">12492_t:CDS:1</fullName>
    </submittedName>
</protein>
<dbReference type="PANTHER" id="PTHR11785">
    <property type="entry name" value="AMINO ACID TRANSPORTER"/>
    <property type="match status" value="1"/>
</dbReference>
<dbReference type="Pfam" id="PF13520">
    <property type="entry name" value="AA_permease_2"/>
    <property type="match status" value="1"/>
</dbReference>